<accession>R7ZYR5</accession>
<gene>
    <name evidence="1" type="ORF">ADIS_0235</name>
</gene>
<keyword evidence="2" id="KW-1185">Reference proteome</keyword>
<protein>
    <submittedName>
        <fullName evidence="1">Uncharacterized protein</fullName>
    </submittedName>
</protein>
<dbReference type="STRING" id="1232681.ADIS_0235"/>
<dbReference type="RefSeq" id="WP_010852387.1">
    <property type="nucleotide sequence ID" value="NZ_AQHR01000010.1"/>
</dbReference>
<name>R7ZYR5_9BACT</name>
<dbReference type="AlphaFoldDB" id="R7ZYR5"/>
<evidence type="ECO:0000313" key="1">
    <source>
        <dbReference type="EMBL" id="EON79230.1"/>
    </source>
</evidence>
<dbReference type="EMBL" id="AQHR01000010">
    <property type="protein sequence ID" value="EON79230.1"/>
    <property type="molecule type" value="Genomic_DNA"/>
</dbReference>
<sequence length="86" mass="9716">MSKHTLADQRPSWDLIAVYFAVEGLGEFLKDSGTGQMEVDLERGVRWLADDQVKDRTLIQQREGTDEPFADYLNGLLGADPSHHQE</sequence>
<proteinExistence type="predicted"/>
<dbReference type="Proteomes" id="UP000013909">
    <property type="component" value="Unassembled WGS sequence"/>
</dbReference>
<organism evidence="1 2">
    <name type="scientific">Lunatimonas lonarensis</name>
    <dbReference type="NCBI Taxonomy" id="1232681"/>
    <lineage>
        <taxon>Bacteria</taxon>
        <taxon>Pseudomonadati</taxon>
        <taxon>Bacteroidota</taxon>
        <taxon>Cytophagia</taxon>
        <taxon>Cytophagales</taxon>
        <taxon>Cyclobacteriaceae</taxon>
    </lineage>
</organism>
<reference evidence="1 2" key="1">
    <citation type="submission" date="2013-02" db="EMBL/GenBank/DDBJ databases">
        <title>A novel strain isolated from Lonar lake, Maharashtra, India.</title>
        <authorList>
            <person name="Singh A."/>
        </authorList>
    </citation>
    <scope>NUCLEOTIDE SEQUENCE [LARGE SCALE GENOMIC DNA]</scope>
    <source>
        <strain evidence="1 2">AK24</strain>
    </source>
</reference>
<comment type="caution">
    <text evidence="1">The sequence shown here is derived from an EMBL/GenBank/DDBJ whole genome shotgun (WGS) entry which is preliminary data.</text>
</comment>
<evidence type="ECO:0000313" key="2">
    <source>
        <dbReference type="Proteomes" id="UP000013909"/>
    </source>
</evidence>